<reference evidence="5" key="2">
    <citation type="journal article" date="2023" name="IMA Fungus">
        <title>Comparative genomic study of the Penicillium genus elucidates a diverse pangenome and 15 lateral gene transfer events.</title>
        <authorList>
            <person name="Petersen C."/>
            <person name="Sorensen T."/>
            <person name="Nielsen M.R."/>
            <person name="Sondergaard T.E."/>
            <person name="Sorensen J.L."/>
            <person name="Fitzpatrick D.A."/>
            <person name="Frisvad J.C."/>
            <person name="Nielsen K.L."/>
        </authorList>
    </citation>
    <scope>NUCLEOTIDE SEQUENCE</scope>
    <source>
        <strain evidence="5">IBT 26290</strain>
    </source>
</reference>
<proteinExistence type="predicted"/>
<evidence type="ECO:0000256" key="1">
    <source>
        <dbReference type="ARBA" id="ARBA00022723"/>
    </source>
</evidence>
<dbReference type="GO" id="GO:0008270">
    <property type="term" value="F:zinc ion binding"/>
    <property type="evidence" value="ECO:0007669"/>
    <property type="project" value="UniProtKB-KW"/>
</dbReference>
<evidence type="ECO:0000313" key="6">
    <source>
        <dbReference type="Proteomes" id="UP001149163"/>
    </source>
</evidence>
<protein>
    <recommendedName>
        <fullName evidence="7">RING-type domain-containing protein</fullName>
    </recommendedName>
</protein>
<evidence type="ECO:0000256" key="3">
    <source>
        <dbReference type="ARBA" id="ARBA00022833"/>
    </source>
</evidence>
<accession>A0A9W9LKH2</accession>
<dbReference type="Gene3D" id="3.30.40.10">
    <property type="entry name" value="Zinc/RING finger domain, C3HC4 (zinc finger)"/>
    <property type="match status" value="1"/>
</dbReference>
<dbReference type="InterPro" id="IPR017907">
    <property type="entry name" value="Znf_RING_CS"/>
</dbReference>
<dbReference type="AlphaFoldDB" id="A0A9W9LKH2"/>
<keyword evidence="2" id="KW-0863">Zinc-finger</keyword>
<dbReference type="SUPFAM" id="SSF57850">
    <property type="entry name" value="RING/U-box"/>
    <property type="match status" value="1"/>
</dbReference>
<keyword evidence="1" id="KW-0479">Metal-binding</keyword>
<evidence type="ECO:0008006" key="7">
    <source>
        <dbReference type="Google" id="ProtNLM"/>
    </source>
</evidence>
<name>A0A9W9LKH2_9EURO</name>
<dbReference type="GeneID" id="81429078"/>
<reference evidence="5" key="1">
    <citation type="submission" date="2022-11" db="EMBL/GenBank/DDBJ databases">
        <authorList>
            <person name="Petersen C."/>
        </authorList>
    </citation>
    <scope>NUCLEOTIDE SEQUENCE</scope>
    <source>
        <strain evidence="5">IBT 26290</strain>
    </source>
</reference>
<feature type="region of interest" description="Disordered" evidence="4">
    <location>
        <begin position="84"/>
        <end position="111"/>
    </location>
</feature>
<evidence type="ECO:0000313" key="5">
    <source>
        <dbReference type="EMBL" id="KAJ5160774.1"/>
    </source>
</evidence>
<keyword evidence="3" id="KW-0862">Zinc</keyword>
<comment type="caution">
    <text evidence="5">The sequence shown here is derived from an EMBL/GenBank/DDBJ whole genome shotgun (WGS) entry which is preliminary data.</text>
</comment>
<dbReference type="InterPro" id="IPR013083">
    <property type="entry name" value="Znf_RING/FYVE/PHD"/>
</dbReference>
<dbReference type="RefSeq" id="XP_056542331.1">
    <property type="nucleotide sequence ID" value="XM_056689902.1"/>
</dbReference>
<dbReference type="PROSITE" id="PS00518">
    <property type="entry name" value="ZF_RING_1"/>
    <property type="match status" value="1"/>
</dbReference>
<keyword evidence="6" id="KW-1185">Reference proteome</keyword>
<organism evidence="5 6">
    <name type="scientific">Penicillium canariense</name>
    <dbReference type="NCBI Taxonomy" id="189055"/>
    <lineage>
        <taxon>Eukaryota</taxon>
        <taxon>Fungi</taxon>
        <taxon>Dikarya</taxon>
        <taxon>Ascomycota</taxon>
        <taxon>Pezizomycotina</taxon>
        <taxon>Eurotiomycetes</taxon>
        <taxon>Eurotiomycetidae</taxon>
        <taxon>Eurotiales</taxon>
        <taxon>Aspergillaceae</taxon>
        <taxon>Penicillium</taxon>
    </lineage>
</organism>
<dbReference type="EMBL" id="JAPQKN010000004">
    <property type="protein sequence ID" value="KAJ5160774.1"/>
    <property type="molecule type" value="Genomic_DNA"/>
</dbReference>
<evidence type="ECO:0000256" key="4">
    <source>
        <dbReference type="SAM" id="MobiDB-lite"/>
    </source>
</evidence>
<sequence length="176" mass="19866">MAGRQPEIRSPLQEVSQFVLVIFISVLVRVLTNLLQGFLTRERPVVGPPINRDEQWLVIHVDDLRLAIQQAGYHRADRCRTVIGPRGPAHARDRRRRNIRNHLAGPGPVSSTEQVRQARIAAVTAGMPRRALDQALRETSNCDRCGICHDEPDDGTEIITFEPYCNHWFCSDCLGP</sequence>
<gene>
    <name evidence="5" type="ORF">N7482_007778</name>
</gene>
<evidence type="ECO:0000256" key="2">
    <source>
        <dbReference type="ARBA" id="ARBA00022771"/>
    </source>
</evidence>
<dbReference type="Proteomes" id="UP001149163">
    <property type="component" value="Unassembled WGS sequence"/>
</dbReference>